<dbReference type="WBParaSite" id="JU765_v2.g14445.t1">
    <property type="protein sequence ID" value="JU765_v2.g14445.t1"/>
    <property type="gene ID" value="JU765_v2.g14445"/>
</dbReference>
<name>A0AC34QB66_9BILA</name>
<dbReference type="Proteomes" id="UP000887576">
    <property type="component" value="Unplaced"/>
</dbReference>
<evidence type="ECO:0000313" key="1">
    <source>
        <dbReference type="Proteomes" id="UP000887576"/>
    </source>
</evidence>
<protein>
    <submittedName>
        <fullName evidence="2">Uncharacterized protein</fullName>
    </submittedName>
</protein>
<sequence>MSVYFLILIGITLSSTYARNLPRNHDNPFYSLIQHLTPNQKLQVEKVLDDVTLSKENLQYELAALFESFGMSEEFEETINETDQVFNTLMSFQHLIESKLSPGARKLAQELFSMIDNGSISLAEQEQRTQNLWKNARREDAEELKAVLELLFSQNS</sequence>
<organism evidence="1 2">
    <name type="scientific">Panagrolaimus sp. JU765</name>
    <dbReference type="NCBI Taxonomy" id="591449"/>
    <lineage>
        <taxon>Eukaryota</taxon>
        <taxon>Metazoa</taxon>
        <taxon>Ecdysozoa</taxon>
        <taxon>Nematoda</taxon>
        <taxon>Chromadorea</taxon>
        <taxon>Rhabditida</taxon>
        <taxon>Tylenchina</taxon>
        <taxon>Panagrolaimomorpha</taxon>
        <taxon>Panagrolaimoidea</taxon>
        <taxon>Panagrolaimidae</taxon>
        <taxon>Panagrolaimus</taxon>
    </lineage>
</organism>
<evidence type="ECO:0000313" key="2">
    <source>
        <dbReference type="WBParaSite" id="JU765_v2.g14445.t1"/>
    </source>
</evidence>
<reference evidence="2" key="1">
    <citation type="submission" date="2022-11" db="UniProtKB">
        <authorList>
            <consortium name="WormBaseParasite"/>
        </authorList>
    </citation>
    <scope>IDENTIFICATION</scope>
</reference>
<proteinExistence type="predicted"/>
<accession>A0AC34QB66</accession>